<keyword evidence="2" id="KW-0689">Ribosomal protein</keyword>
<dbReference type="InterPro" id="IPR008991">
    <property type="entry name" value="Translation_prot_SH3-like_sf"/>
</dbReference>
<dbReference type="GO" id="GO:0003735">
    <property type="term" value="F:structural constituent of ribosome"/>
    <property type="evidence" value="ECO:0007669"/>
    <property type="project" value="InterPro"/>
</dbReference>
<name>A0A0G4MVA0_VERLO</name>
<dbReference type="SUPFAM" id="SSF50104">
    <property type="entry name" value="Translation proteins SH3-like domain"/>
    <property type="match status" value="1"/>
</dbReference>
<dbReference type="Proteomes" id="UP000045706">
    <property type="component" value="Unassembled WGS sequence"/>
</dbReference>
<dbReference type="GO" id="GO:0005762">
    <property type="term" value="C:mitochondrial large ribosomal subunit"/>
    <property type="evidence" value="ECO:0007669"/>
    <property type="project" value="TreeGrafter"/>
</dbReference>
<protein>
    <recommendedName>
        <fullName evidence="7">Ribosomal protein L19</fullName>
    </recommendedName>
</protein>
<evidence type="ECO:0008006" key="7">
    <source>
        <dbReference type="Google" id="ProtNLM"/>
    </source>
</evidence>
<dbReference type="InterPro" id="IPR038657">
    <property type="entry name" value="Ribosomal_bL19_sf"/>
</dbReference>
<dbReference type="EMBL" id="CVQI01031112">
    <property type="protein sequence ID" value="CRK38158.1"/>
    <property type="molecule type" value="Genomic_DNA"/>
</dbReference>
<dbReference type="Gene3D" id="2.30.30.790">
    <property type="match status" value="1"/>
</dbReference>
<sequence>MNVHALRRPLGCLKTALRQTRQQKALPLARSLATALLHHDDEHDDKDQTSAVTTTMNVHALRRPLGCLKTALRQTRQQKALPLARSLATAVETTTPSAEAAASSRPPPPPPAGKKPIINTKPPGVTHHRHFALAPPVPSIRKTHPDPLPALTAAQLTKLDPTGARTRLFDRTRPDAAKAGDVLLVTTRTGEPFAGVCLSIRRRGVDTAILLRGQLMRVGVEMWHKIYAPTVIGIDIIWRRPKRARRARLTYMRQPKHDMGSVAHLVQAWKKERYAMRGKGRGASAAKTGGQVGTRF</sequence>
<gene>
    <name evidence="5" type="ORF">BN1723_004395</name>
</gene>
<keyword evidence="3" id="KW-0687">Ribonucleoprotein</keyword>
<evidence type="ECO:0000313" key="5">
    <source>
        <dbReference type="EMBL" id="CRK38158.1"/>
    </source>
</evidence>
<comment type="similarity">
    <text evidence="1">Belongs to the bacterial ribosomal protein bL19 family.</text>
</comment>
<evidence type="ECO:0000256" key="4">
    <source>
        <dbReference type="SAM" id="MobiDB-lite"/>
    </source>
</evidence>
<dbReference type="InterPro" id="IPR001857">
    <property type="entry name" value="Ribosomal_bL19"/>
</dbReference>
<evidence type="ECO:0000256" key="1">
    <source>
        <dbReference type="ARBA" id="ARBA00005781"/>
    </source>
</evidence>
<evidence type="ECO:0000313" key="6">
    <source>
        <dbReference type="Proteomes" id="UP000045706"/>
    </source>
</evidence>
<proteinExistence type="inferred from homology"/>
<evidence type="ECO:0000256" key="3">
    <source>
        <dbReference type="ARBA" id="ARBA00023274"/>
    </source>
</evidence>
<dbReference type="PANTHER" id="PTHR15680">
    <property type="entry name" value="RIBOSOMAL PROTEIN L19"/>
    <property type="match status" value="1"/>
</dbReference>
<accession>A0A0G4MVA0</accession>
<organism evidence="5 6">
    <name type="scientific">Verticillium longisporum</name>
    <name type="common">Verticillium dahliae var. longisporum</name>
    <dbReference type="NCBI Taxonomy" id="100787"/>
    <lineage>
        <taxon>Eukaryota</taxon>
        <taxon>Fungi</taxon>
        <taxon>Dikarya</taxon>
        <taxon>Ascomycota</taxon>
        <taxon>Pezizomycotina</taxon>
        <taxon>Sordariomycetes</taxon>
        <taxon>Hypocreomycetidae</taxon>
        <taxon>Glomerellales</taxon>
        <taxon>Plectosphaerellaceae</taxon>
        <taxon>Verticillium</taxon>
    </lineage>
</organism>
<dbReference type="PANTHER" id="PTHR15680:SF9">
    <property type="entry name" value="LARGE RIBOSOMAL SUBUNIT PROTEIN BL19M"/>
    <property type="match status" value="1"/>
</dbReference>
<dbReference type="Pfam" id="PF01245">
    <property type="entry name" value="Ribosomal_L19"/>
    <property type="match status" value="1"/>
</dbReference>
<feature type="region of interest" description="Disordered" evidence="4">
    <location>
        <begin position="87"/>
        <end position="126"/>
    </location>
</feature>
<evidence type="ECO:0000256" key="2">
    <source>
        <dbReference type="ARBA" id="ARBA00022980"/>
    </source>
</evidence>
<dbReference type="FunFam" id="2.30.30.790:FF:000007">
    <property type="entry name" value="Mitochondrial ribosomal protein, putative"/>
    <property type="match status" value="1"/>
</dbReference>
<dbReference type="AlphaFoldDB" id="A0A0G4MVA0"/>
<feature type="compositionally biased region" description="Low complexity" evidence="4">
    <location>
        <begin position="88"/>
        <end position="104"/>
    </location>
</feature>
<reference evidence="6" key="1">
    <citation type="submission" date="2015-05" db="EMBL/GenBank/DDBJ databases">
        <authorList>
            <person name="Fogelqvist Johan"/>
        </authorList>
    </citation>
    <scope>NUCLEOTIDE SEQUENCE [LARGE SCALE GENOMIC DNA]</scope>
</reference>
<dbReference type="GO" id="GO:0006412">
    <property type="term" value="P:translation"/>
    <property type="evidence" value="ECO:0007669"/>
    <property type="project" value="InterPro"/>
</dbReference>